<evidence type="ECO:0000313" key="10">
    <source>
        <dbReference type="Proteomes" id="UP000199215"/>
    </source>
</evidence>
<dbReference type="InterPro" id="IPR006036">
    <property type="entry name" value="K_uptake_TrkA"/>
</dbReference>
<dbReference type="Pfam" id="PF02254">
    <property type="entry name" value="TrkA_N"/>
    <property type="match status" value="1"/>
</dbReference>
<dbReference type="Gene3D" id="3.40.50.720">
    <property type="entry name" value="NAD(P)-binding Rossmann-like Domain"/>
    <property type="match status" value="1"/>
</dbReference>
<dbReference type="RefSeq" id="WP_092816980.1">
    <property type="nucleotide sequence ID" value="NZ_FNWU01000004.1"/>
</dbReference>
<dbReference type="Proteomes" id="UP000199215">
    <property type="component" value="Unassembled WGS sequence"/>
</dbReference>
<evidence type="ECO:0000256" key="5">
    <source>
        <dbReference type="ARBA" id="ARBA00023027"/>
    </source>
</evidence>
<dbReference type="PROSITE" id="PS51201">
    <property type="entry name" value="RCK_N"/>
    <property type="match status" value="1"/>
</dbReference>
<dbReference type="PRINTS" id="PR00335">
    <property type="entry name" value="KUPTAKETRKA"/>
</dbReference>
<keyword evidence="3" id="KW-0633">Potassium transport</keyword>
<dbReference type="Gene3D" id="3.30.70.1450">
    <property type="entry name" value="Regulator of K+ conductance, C-terminal domain"/>
    <property type="match status" value="1"/>
</dbReference>
<feature type="domain" description="RCK N-terminal" evidence="7">
    <location>
        <begin position="1"/>
        <end position="116"/>
    </location>
</feature>
<dbReference type="GO" id="GO:0015079">
    <property type="term" value="F:potassium ion transmembrane transporter activity"/>
    <property type="evidence" value="ECO:0007669"/>
    <property type="project" value="InterPro"/>
</dbReference>
<keyword evidence="2" id="KW-0813">Transport</keyword>
<comment type="function">
    <text evidence="1">Part of a potassium transport system.</text>
</comment>
<protein>
    <submittedName>
        <fullName evidence="9">Trk system potassium uptake protein TrkA</fullName>
    </submittedName>
</protein>
<keyword evidence="6" id="KW-0406">Ion transport</keyword>
<evidence type="ECO:0000313" key="9">
    <source>
        <dbReference type="EMBL" id="SEH52411.1"/>
    </source>
</evidence>
<keyword evidence="10" id="KW-1185">Reference proteome</keyword>
<dbReference type="OrthoDB" id="169192at2157"/>
<feature type="domain" description="RCK C-terminal" evidence="8">
    <location>
        <begin position="135"/>
        <end position="217"/>
    </location>
</feature>
<evidence type="ECO:0000256" key="3">
    <source>
        <dbReference type="ARBA" id="ARBA00022538"/>
    </source>
</evidence>
<evidence type="ECO:0000256" key="6">
    <source>
        <dbReference type="ARBA" id="ARBA00023065"/>
    </source>
</evidence>
<name>A0A1H6J0T2_9EURY</name>
<accession>A0A1H6J0T2</accession>
<evidence type="ECO:0000256" key="1">
    <source>
        <dbReference type="ARBA" id="ARBA00003660"/>
    </source>
</evidence>
<keyword evidence="5" id="KW-0520">NAD</keyword>
<evidence type="ECO:0000256" key="2">
    <source>
        <dbReference type="ARBA" id="ARBA00022448"/>
    </source>
</evidence>
<proteinExistence type="predicted"/>
<evidence type="ECO:0000259" key="8">
    <source>
        <dbReference type="PROSITE" id="PS51202"/>
    </source>
</evidence>
<dbReference type="InterPro" id="IPR006037">
    <property type="entry name" value="RCK_C"/>
</dbReference>
<evidence type="ECO:0000256" key="4">
    <source>
        <dbReference type="ARBA" id="ARBA00022958"/>
    </source>
</evidence>
<keyword evidence="4" id="KW-0630">Potassium</keyword>
<dbReference type="EMBL" id="FNWU01000004">
    <property type="protein sequence ID" value="SEH52411.1"/>
    <property type="molecule type" value="Genomic_DNA"/>
</dbReference>
<dbReference type="InterPro" id="IPR036721">
    <property type="entry name" value="RCK_C_sf"/>
</dbReference>
<reference evidence="9 10" key="1">
    <citation type="submission" date="2016-10" db="EMBL/GenBank/DDBJ databases">
        <authorList>
            <person name="de Groot N.N."/>
        </authorList>
    </citation>
    <scope>NUCLEOTIDE SEQUENCE [LARGE SCALE GENOMIC DNA]</scope>
    <source>
        <strain evidence="9 10">IBRC-M10418</strain>
    </source>
</reference>
<dbReference type="PANTHER" id="PTHR43833:SF5">
    <property type="entry name" value="TRK SYSTEM POTASSIUM UPTAKE PROTEIN TRKA"/>
    <property type="match status" value="1"/>
</dbReference>
<dbReference type="InterPro" id="IPR036291">
    <property type="entry name" value="NAD(P)-bd_dom_sf"/>
</dbReference>
<dbReference type="SUPFAM" id="SSF51735">
    <property type="entry name" value="NAD(P)-binding Rossmann-fold domains"/>
    <property type="match status" value="1"/>
</dbReference>
<dbReference type="InterPro" id="IPR050721">
    <property type="entry name" value="Trk_Ktr_HKT_K-transport"/>
</dbReference>
<dbReference type="PROSITE" id="PS51202">
    <property type="entry name" value="RCK_C"/>
    <property type="match status" value="1"/>
</dbReference>
<dbReference type="Pfam" id="PF02080">
    <property type="entry name" value="TrkA_C"/>
    <property type="match status" value="1"/>
</dbReference>
<gene>
    <name evidence="9" type="ORF">SAMN05192561_104133</name>
</gene>
<dbReference type="SUPFAM" id="SSF116726">
    <property type="entry name" value="TrkA C-terminal domain-like"/>
    <property type="match status" value="1"/>
</dbReference>
<dbReference type="PANTHER" id="PTHR43833">
    <property type="entry name" value="POTASSIUM CHANNEL PROTEIN 2-RELATED-RELATED"/>
    <property type="match status" value="1"/>
</dbReference>
<dbReference type="STRING" id="1267564.SAMN05192561_104133"/>
<organism evidence="9 10">
    <name type="scientific">Halopenitus malekzadehii</name>
    <dbReference type="NCBI Taxonomy" id="1267564"/>
    <lineage>
        <taxon>Archaea</taxon>
        <taxon>Methanobacteriati</taxon>
        <taxon>Methanobacteriota</taxon>
        <taxon>Stenosarchaea group</taxon>
        <taxon>Halobacteria</taxon>
        <taxon>Halobacteriales</taxon>
        <taxon>Haloferacaceae</taxon>
        <taxon>Halopenitus</taxon>
    </lineage>
</organism>
<sequence length="219" mass="23352">MEILVVGFGRVGARTARVLDAEGHDVRVVDNDREKVHRARERGFDVIDGDGSVRSVLEEAGIDNARAVGGLTGSIETNHRICRIGSTYDCRTVMRLSEDVERDTYERYEKDADAVIYPERFGAAGAKTAILGGDFNALDDLTEGLQLLTVTVTASAPVIGGHVNEVDLGDHGRIYAHGRDGDPLTIPLPGTAIEAGDRLALLVATGTIEDVEATLLGTA</sequence>
<dbReference type="InterPro" id="IPR003148">
    <property type="entry name" value="RCK_N"/>
</dbReference>
<dbReference type="GO" id="GO:0005886">
    <property type="term" value="C:plasma membrane"/>
    <property type="evidence" value="ECO:0007669"/>
    <property type="project" value="InterPro"/>
</dbReference>
<evidence type="ECO:0000259" key="7">
    <source>
        <dbReference type="PROSITE" id="PS51201"/>
    </source>
</evidence>
<dbReference type="AlphaFoldDB" id="A0A1H6J0T2"/>